<feature type="domain" description="AB hydrolase-1" evidence="1">
    <location>
        <begin position="59"/>
        <end position="281"/>
    </location>
</feature>
<dbReference type="PATRIC" id="fig|1297742.4.peg.7235"/>
<dbReference type="KEGG" id="mym:A176_007120"/>
<dbReference type="PRINTS" id="PR00111">
    <property type="entry name" value="ABHYDROLASE"/>
</dbReference>
<dbReference type="EMBL" id="CP012109">
    <property type="protein sequence ID" value="AKQ70208.1"/>
    <property type="molecule type" value="Genomic_DNA"/>
</dbReference>
<name>A0A0H4X8B8_9BACT</name>
<dbReference type="InterPro" id="IPR000073">
    <property type="entry name" value="AB_hydrolase_1"/>
</dbReference>
<reference evidence="2 3" key="1">
    <citation type="journal article" date="2016" name="PLoS ONE">
        <title>Complete Genome Sequence and Comparative Genomics of a Novel Myxobacterium Myxococcus hansupus.</title>
        <authorList>
            <person name="Sharma G."/>
            <person name="Narwani T."/>
            <person name="Subramanian S."/>
        </authorList>
    </citation>
    <scope>NUCLEOTIDE SEQUENCE [LARGE SCALE GENOMIC DNA]</scope>
    <source>
        <strain evidence="3">mixupus</strain>
    </source>
</reference>
<keyword evidence="2" id="KW-0378">Hydrolase</keyword>
<protein>
    <submittedName>
        <fullName evidence="2">Alpha/beta hydrolase fold protein</fullName>
    </submittedName>
</protein>
<dbReference type="PANTHER" id="PTHR43689">
    <property type="entry name" value="HYDROLASE"/>
    <property type="match status" value="1"/>
</dbReference>
<sequence length="292" mass="31868">MLEALSPRTGSVASPPLVPDVEDIQKGYAHLHCEQRPVRGTPVRLFTFPEGNTDETRTVVCLPGLGASGRSFAPMEPLATTLRLLLWTPPLRTPATHTPLLWNLALLDHAESGLPGRFALLGSSYGSLLSIAYALAHPERVKALVLVSPVASVHRIRRLALTLSTLVRSPRPLAYLLAPTVARVLGGLSLPAEGRAEIVREARRLSPVELLRRLRDVLAADYLSRLHALQVPTLVIQGGRDLLVPRRAARDVAEHIPGARLELIRSASHLPYMSHPDAFNALAGDFLRRHLD</sequence>
<dbReference type="Pfam" id="PF12697">
    <property type="entry name" value="Abhydrolase_6"/>
    <property type="match status" value="1"/>
</dbReference>
<organism evidence="2 3">
    <name type="scientific">Pseudomyxococcus hansupus</name>
    <dbReference type="NCBI Taxonomy" id="1297742"/>
    <lineage>
        <taxon>Bacteria</taxon>
        <taxon>Pseudomonadati</taxon>
        <taxon>Myxococcota</taxon>
        <taxon>Myxococcia</taxon>
        <taxon>Myxococcales</taxon>
        <taxon>Cystobacterineae</taxon>
        <taxon>Myxococcaceae</taxon>
        <taxon>Pseudomyxococcus</taxon>
    </lineage>
</organism>
<dbReference type="STRING" id="1297742.A176_007120"/>
<dbReference type="PANTHER" id="PTHR43689:SF8">
    <property type="entry name" value="ALPHA_BETA-HYDROLASES SUPERFAMILY PROTEIN"/>
    <property type="match status" value="1"/>
</dbReference>
<dbReference type="GO" id="GO:0016787">
    <property type="term" value="F:hydrolase activity"/>
    <property type="evidence" value="ECO:0007669"/>
    <property type="project" value="UniProtKB-KW"/>
</dbReference>
<keyword evidence="3" id="KW-1185">Reference proteome</keyword>
<evidence type="ECO:0000259" key="1">
    <source>
        <dbReference type="Pfam" id="PF12697"/>
    </source>
</evidence>
<dbReference type="RefSeq" id="WP_044890285.1">
    <property type="nucleotide sequence ID" value="NZ_CP012109.1"/>
</dbReference>
<proteinExistence type="predicted"/>
<evidence type="ECO:0000313" key="3">
    <source>
        <dbReference type="Proteomes" id="UP000009026"/>
    </source>
</evidence>
<dbReference type="InterPro" id="IPR029058">
    <property type="entry name" value="AB_hydrolase_fold"/>
</dbReference>
<dbReference type="Proteomes" id="UP000009026">
    <property type="component" value="Chromosome"/>
</dbReference>
<accession>A0A0H4X8B8</accession>
<dbReference type="Gene3D" id="3.40.50.1820">
    <property type="entry name" value="alpha/beta hydrolase"/>
    <property type="match status" value="1"/>
</dbReference>
<evidence type="ECO:0000313" key="2">
    <source>
        <dbReference type="EMBL" id="AKQ70208.1"/>
    </source>
</evidence>
<dbReference type="AlphaFoldDB" id="A0A0H4X8B8"/>
<dbReference type="OrthoDB" id="5381712at2"/>
<gene>
    <name evidence="2" type="ORF">A176_007120</name>
</gene>
<dbReference type="SUPFAM" id="SSF53474">
    <property type="entry name" value="alpha/beta-Hydrolases"/>
    <property type="match status" value="1"/>
</dbReference>
<dbReference type="eggNOG" id="COG1073">
    <property type="taxonomic scope" value="Bacteria"/>
</dbReference>